<evidence type="ECO:0000256" key="2">
    <source>
        <dbReference type="ARBA" id="ARBA00009186"/>
    </source>
</evidence>
<feature type="domain" description="Cytochrome c-type biogenesis protein CcmF C-terminal" evidence="12">
    <location>
        <begin position="316"/>
        <end position="638"/>
    </location>
</feature>
<dbReference type="NCBIfam" id="NF007691">
    <property type="entry name" value="PRK10369.1"/>
    <property type="match status" value="1"/>
</dbReference>
<evidence type="ECO:0000256" key="8">
    <source>
        <dbReference type="ARBA" id="ARBA00023136"/>
    </source>
</evidence>
<comment type="similarity">
    <text evidence="2">Belongs to the CcmF/CycK/Ccl1/NrfE/CcsA family.</text>
</comment>
<evidence type="ECO:0000256" key="7">
    <source>
        <dbReference type="ARBA" id="ARBA00022989"/>
    </source>
</evidence>
<dbReference type="InterPro" id="IPR003568">
    <property type="entry name" value="Cyt_c_biogenesis_CcmF"/>
</dbReference>
<dbReference type="Pfam" id="PF16327">
    <property type="entry name" value="CcmF_C"/>
    <property type="match status" value="1"/>
</dbReference>
<dbReference type="InterPro" id="IPR002541">
    <property type="entry name" value="Cyt_c_assembly"/>
</dbReference>
<keyword evidence="4" id="KW-0997">Cell inner membrane</keyword>
<comment type="caution">
    <text evidence="13">The sequence shown here is derived from an EMBL/GenBank/DDBJ whole genome shotgun (WGS) entry which is preliminary data.</text>
</comment>
<reference evidence="13 14" key="1">
    <citation type="journal article" date="2019" name="J. Oral Microbiol.">
        <title>Role of OmpA1 and OmpA2 in Aggregatibacter actinomycetemcomitans and Aggregatibacter aphrophilus serum resistance.</title>
        <authorList>
            <person name="Lindholm M."/>
            <person name="Min Aung K."/>
            <person name="Nyunt Wai S."/>
            <person name="Oscarsson J."/>
        </authorList>
    </citation>
    <scope>NUCLEOTIDE SEQUENCE [LARGE SCALE GENOMIC DNA]</scope>
    <source>
        <strain evidence="13 14">HK83</strain>
    </source>
</reference>
<feature type="transmembrane region" description="Helical" evidence="10">
    <location>
        <begin position="178"/>
        <end position="198"/>
    </location>
</feature>
<feature type="transmembrane region" description="Helical" evidence="10">
    <location>
        <begin position="38"/>
        <end position="62"/>
    </location>
</feature>
<dbReference type="PRINTS" id="PR01410">
    <property type="entry name" value="CCBIOGENESIS"/>
</dbReference>
<dbReference type="RefSeq" id="WP_050693157.1">
    <property type="nucleotide sequence ID" value="NZ_CP012067.1"/>
</dbReference>
<dbReference type="InterPro" id="IPR003567">
    <property type="entry name" value="Cyt_c_biogenesis"/>
</dbReference>
<keyword evidence="7 10" id="KW-1133">Transmembrane helix</keyword>
<evidence type="ECO:0000259" key="12">
    <source>
        <dbReference type="Pfam" id="PF16327"/>
    </source>
</evidence>
<feature type="transmembrane region" description="Helical" evidence="10">
    <location>
        <begin position="353"/>
        <end position="374"/>
    </location>
</feature>
<keyword evidence="13" id="KW-0456">Lyase</keyword>
<evidence type="ECO:0000256" key="10">
    <source>
        <dbReference type="SAM" id="Phobius"/>
    </source>
</evidence>
<evidence type="ECO:0000313" key="14">
    <source>
        <dbReference type="Proteomes" id="UP000274211"/>
    </source>
</evidence>
<dbReference type="InterPro" id="IPR032523">
    <property type="entry name" value="CcmF_C"/>
</dbReference>
<feature type="transmembrane region" description="Helical" evidence="10">
    <location>
        <begin position="312"/>
        <end position="332"/>
    </location>
</feature>
<evidence type="ECO:0000256" key="6">
    <source>
        <dbReference type="ARBA" id="ARBA00022748"/>
    </source>
</evidence>
<sequence length="652" mass="72819">MIAELGNYALALSLAIAVLLAIFPLWGAEKGNAQLMALARPMTYGLFIVLSVSFGALFYLFAVNDFSVQYVVNNSNTTLPIYYRLSAVWGSHEGSLLLWIWLLSLWSAAVALFSKRLPQEAAARVLGIMGIISIGFLLFVLFTSNPFVRTFPDFPVDGKELNPLLQDVGLIFHPPLLYMGYVGFSVAFAFSIASLMTGKLDTAWARWSRPWTMAAWIFLTLGIVLGSWWAYYELGWGGWWFWDPVENASFMPWLAGTALLHSLAVTEKRGSFKAWTVLLAILAFSLCLLGTFLVRSGILVSVHAFASDPTRGLYVLAYLIVVIGGSLTLYAYKGSQIRSRDNAERYSRESLLLLNNILLMTALCVVLLGTLLPLVHKQLGLGSISIGAPFFDQMFLIIMTPFALLLGIGPLVKWRRDQFSAIRTPVVVSVIIMLIAGFALPYLLQDKITVSAVLGTMMTVIIVLLSLYEMHQRATHRDSFLQGITKLSRSHWGMVLAHLGVAMTVWGIAFSQNYSIERDVRMNVGDTVKIADYDFTFKGISDANGPNYIGGKAQIDITRHGKSEATLFAEKRLYTVSKMPMTEAAIDWGFTRDLYVALGEKLDNNAWALRLYYKPFIRWIWLGGLFMALGGLLCMFDRRYRFSKILEKKETA</sequence>
<keyword evidence="14" id="KW-1185">Reference proteome</keyword>
<keyword evidence="5 10" id="KW-0812">Transmembrane</keyword>
<proteinExistence type="inferred from homology"/>
<feature type="domain" description="Cytochrome c assembly protein" evidence="11">
    <location>
        <begin position="89"/>
        <end position="296"/>
    </location>
</feature>
<dbReference type="Proteomes" id="UP000274211">
    <property type="component" value="Unassembled WGS sequence"/>
</dbReference>
<keyword evidence="3" id="KW-1003">Cell membrane</keyword>
<dbReference type="PANTHER" id="PTHR43653">
    <property type="entry name" value="CYTOCHROME C ASSEMBLY PROTEIN-RELATED"/>
    <property type="match status" value="1"/>
</dbReference>
<feature type="transmembrane region" description="Helical" evidence="10">
    <location>
        <begin position="394"/>
        <end position="412"/>
    </location>
</feature>
<feature type="transmembrane region" description="Helical" evidence="10">
    <location>
        <begin position="450"/>
        <end position="470"/>
    </location>
</feature>
<evidence type="ECO:0000256" key="3">
    <source>
        <dbReference type="ARBA" id="ARBA00022475"/>
    </source>
</evidence>
<evidence type="ECO:0000259" key="11">
    <source>
        <dbReference type="Pfam" id="PF01578"/>
    </source>
</evidence>
<evidence type="ECO:0000256" key="1">
    <source>
        <dbReference type="ARBA" id="ARBA00004429"/>
    </source>
</evidence>
<accession>A0ABX9VRY7</accession>
<dbReference type="Pfam" id="PF01578">
    <property type="entry name" value="Cytochrom_C_asm"/>
    <property type="match status" value="1"/>
</dbReference>
<dbReference type="EMBL" id="QMGS01000105">
    <property type="protein sequence ID" value="RMW79373.1"/>
    <property type="molecule type" value="Genomic_DNA"/>
</dbReference>
<evidence type="ECO:0000313" key="13">
    <source>
        <dbReference type="EMBL" id="RMW79373.1"/>
    </source>
</evidence>
<keyword evidence="8 10" id="KW-0472">Membrane</keyword>
<evidence type="ECO:0000256" key="5">
    <source>
        <dbReference type="ARBA" id="ARBA00022692"/>
    </source>
</evidence>
<evidence type="ECO:0000256" key="4">
    <source>
        <dbReference type="ARBA" id="ARBA00022519"/>
    </source>
</evidence>
<feature type="transmembrane region" description="Helical" evidence="10">
    <location>
        <begin position="424"/>
        <end position="444"/>
    </location>
</feature>
<feature type="transmembrane region" description="Helical" evidence="10">
    <location>
        <begin position="121"/>
        <end position="142"/>
    </location>
</feature>
<feature type="transmembrane region" description="Helical" evidence="10">
    <location>
        <begin position="6"/>
        <end position="26"/>
    </location>
</feature>
<gene>
    <name evidence="13" type="ORF">DOL88_10295</name>
</gene>
<comment type="subcellular location">
    <subcellularLocation>
        <location evidence="1">Cell inner membrane</location>
        <topology evidence="1">Multi-pass membrane protein</topology>
    </subcellularLocation>
</comment>
<feature type="transmembrane region" description="Helical" evidence="10">
    <location>
        <begin position="250"/>
        <end position="266"/>
    </location>
</feature>
<keyword evidence="6" id="KW-0201">Cytochrome c-type biogenesis</keyword>
<feature type="transmembrane region" description="Helical" evidence="10">
    <location>
        <begin position="616"/>
        <end position="636"/>
    </location>
</feature>
<feature type="transmembrane region" description="Helical" evidence="10">
    <location>
        <begin position="96"/>
        <end position="114"/>
    </location>
</feature>
<organism evidence="13 14">
    <name type="scientific">Aggregatibacter aphrophilus</name>
    <name type="common">Haemophilus aphrophilus</name>
    <dbReference type="NCBI Taxonomy" id="732"/>
    <lineage>
        <taxon>Bacteria</taxon>
        <taxon>Pseudomonadati</taxon>
        <taxon>Pseudomonadota</taxon>
        <taxon>Gammaproteobacteria</taxon>
        <taxon>Pasteurellales</taxon>
        <taxon>Pasteurellaceae</taxon>
        <taxon>Aggregatibacter</taxon>
    </lineage>
</organism>
<dbReference type="GO" id="GO:0016829">
    <property type="term" value="F:lyase activity"/>
    <property type="evidence" value="ECO:0007669"/>
    <property type="project" value="UniProtKB-KW"/>
</dbReference>
<dbReference type="PANTHER" id="PTHR43653:SF1">
    <property type="entry name" value="CYTOCHROME C-TYPE BIOGENESIS PROTEIN CCMF"/>
    <property type="match status" value="1"/>
</dbReference>
<feature type="transmembrane region" description="Helical" evidence="10">
    <location>
        <begin position="278"/>
        <end position="306"/>
    </location>
</feature>
<dbReference type="PRINTS" id="PR01411">
    <property type="entry name" value="CCMFBIOGNSIS"/>
</dbReference>
<feature type="transmembrane region" description="Helical" evidence="10">
    <location>
        <begin position="210"/>
        <end position="230"/>
    </location>
</feature>
<dbReference type="NCBIfam" id="TIGR00353">
    <property type="entry name" value="nrfE"/>
    <property type="match status" value="1"/>
</dbReference>
<evidence type="ECO:0000256" key="9">
    <source>
        <dbReference type="ARBA" id="ARBA00037230"/>
    </source>
</evidence>
<protein>
    <submittedName>
        <fullName evidence="13">Heme lyase CcmF/NrfE family subunit</fullName>
    </submittedName>
</protein>
<name>A0ABX9VRY7_AGGAP</name>
<feature type="transmembrane region" description="Helical" evidence="10">
    <location>
        <begin position="491"/>
        <end position="509"/>
    </location>
</feature>
<comment type="function">
    <text evidence="9">Required for the biogenesis of c-type cytochromes. Possible subunit of a heme lyase.</text>
</comment>